<feature type="region of interest" description="Disordered" evidence="1">
    <location>
        <begin position="38"/>
        <end position="57"/>
    </location>
</feature>
<organism evidence="2 3">
    <name type="scientific">Geodermatophilus poikilotrophus</name>
    <dbReference type="NCBI Taxonomy" id="1333667"/>
    <lineage>
        <taxon>Bacteria</taxon>
        <taxon>Bacillati</taxon>
        <taxon>Actinomycetota</taxon>
        <taxon>Actinomycetes</taxon>
        <taxon>Geodermatophilales</taxon>
        <taxon>Geodermatophilaceae</taxon>
        <taxon>Geodermatophilus</taxon>
    </lineage>
</organism>
<evidence type="ECO:0000256" key="1">
    <source>
        <dbReference type="SAM" id="MobiDB-lite"/>
    </source>
</evidence>
<dbReference type="EMBL" id="FOIE01000010">
    <property type="protein sequence ID" value="SET92183.1"/>
    <property type="molecule type" value="Genomic_DNA"/>
</dbReference>
<keyword evidence="3" id="KW-1185">Reference proteome</keyword>
<accession>A0A1I0I6M6</accession>
<sequence>MPRKPVQDLRTATTWKASVDVRGLVTSLIDTTHLLDPGGSGMTACRQRPDIEPGETRYPHRQLRRGDVRLCVECARVAGHLRTVGVI</sequence>
<dbReference type="Proteomes" id="UP000198507">
    <property type="component" value="Unassembled WGS sequence"/>
</dbReference>
<feature type="compositionally biased region" description="Basic and acidic residues" evidence="1">
    <location>
        <begin position="47"/>
        <end position="57"/>
    </location>
</feature>
<gene>
    <name evidence="2" type="ORF">SAMN04488546_4246</name>
</gene>
<dbReference type="AlphaFoldDB" id="A0A1I0I6M6"/>
<reference evidence="3" key="1">
    <citation type="submission" date="2016-10" db="EMBL/GenBank/DDBJ databases">
        <authorList>
            <person name="Varghese N."/>
            <person name="Submissions S."/>
        </authorList>
    </citation>
    <scope>NUCLEOTIDE SEQUENCE [LARGE SCALE GENOMIC DNA]</scope>
    <source>
        <strain evidence="3">DSM 44209</strain>
    </source>
</reference>
<name>A0A1I0I6M6_9ACTN</name>
<evidence type="ECO:0000313" key="2">
    <source>
        <dbReference type="EMBL" id="SET92183.1"/>
    </source>
</evidence>
<protein>
    <submittedName>
        <fullName evidence="2">Uncharacterized protein</fullName>
    </submittedName>
</protein>
<proteinExistence type="predicted"/>
<evidence type="ECO:0000313" key="3">
    <source>
        <dbReference type="Proteomes" id="UP000198507"/>
    </source>
</evidence>